<dbReference type="InterPro" id="IPR016084">
    <property type="entry name" value="Haem_Oase-like_multi-hlx"/>
</dbReference>
<comment type="caution">
    <text evidence="1">The sequence shown here is derived from an EMBL/GenBank/DDBJ whole genome shotgun (WGS) entry which is preliminary data.</text>
</comment>
<dbReference type="Proteomes" id="UP001446205">
    <property type="component" value="Unassembled WGS sequence"/>
</dbReference>
<name>A0ABU9DD32_9PROT</name>
<gene>
    <name evidence="1" type="ORF">WOB96_12800</name>
</gene>
<dbReference type="Gene3D" id="1.20.910.10">
    <property type="entry name" value="Heme oxygenase-like"/>
    <property type="match status" value="1"/>
</dbReference>
<organism evidence="1 2">
    <name type="scientific">Thermithiobacillus plumbiphilus</name>
    <dbReference type="NCBI Taxonomy" id="1729899"/>
    <lineage>
        <taxon>Bacteria</taxon>
        <taxon>Pseudomonadati</taxon>
        <taxon>Pseudomonadota</taxon>
        <taxon>Acidithiobacillia</taxon>
        <taxon>Acidithiobacillales</taxon>
        <taxon>Thermithiobacillaceae</taxon>
        <taxon>Thermithiobacillus</taxon>
    </lineage>
</organism>
<dbReference type="Pfam" id="PF14518">
    <property type="entry name" value="Haem_oxygenas_2"/>
    <property type="match status" value="1"/>
</dbReference>
<dbReference type="RefSeq" id="WP_341371689.1">
    <property type="nucleotide sequence ID" value="NZ_JBBPCO010000014.1"/>
</dbReference>
<dbReference type="SMART" id="SM01236">
    <property type="entry name" value="Haem_oxygenase_2"/>
    <property type="match status" value="1"/>
</dbReference>
<reference evidence="1 2" key="1">
    <citation type="submission" date="2024-04" db="EMBL/GenBank/DDBJ databases">
        <authorList>
            <person name="Abashina T."/>
            <person name="Shaikin A."/>
        </authorList>
    </citation>
    <scope>NUCLEOTIDE SEQUENCE [LARGE SCALE GENOMIC DNA]</scope>
    <source>
        <strain evidence="1 2">AAFK</strain>
    </source>
</reference>
<dbReference type="SUPFAM" id="SSF48613">
    <property type="entry name" value="Heme oxygenase-like"/>
    <property type="match status" value="1"/>
</dbReference>
<dbReference type="EMBL" id="JBBPCO010000014">
    <property type="protein sequence ID" value="MEK8090633.1"/>
    <property type="molecule type" value="Genomic_DNA"/>
</dbReference>
<evidence type="ECO:0000313" key="1">
    <source>
        <dbReference type="EMBL" id="MEK8090633.1"/>
    </source>
</evidence>
<protein>
    <submittedName>
        <fullName evidence="1">Iron-containing redox enzyme family protein</fullName>
    </submittedName>
</protein>
<proteinExistence type="predicted"/>
<accession>A0ABU9DD32</accession>
<sequence length="308" mass="34757">MSTTSQSLYPSRRPRFASLSSAELQQRLAHFNEKRFRPGFIDEDWRTDLAEELEMRELEGEMVEAARADLAEQIAAVPEDADAFMDWFEGLRDTGPGQNDALFPWLATRASMEAMRWFVSQEIGGEAGFDDLVALAQVRLPAQPKLEMARNYWDEMGRGKEPGMHGPMLERIGQHLGVRARIDETVWESLALANMMAALASNRRYAYQAIGALGAIEMTAPGRVSQVNEGLKRLGVPALARQYFQLHAGLDIEHSKAWNREVIRPLVEQNPCTARPIAEGALLRLSCGARCFERYRAELWGERRNSLH</sequence>
<evidence type="ECO:0000313" key="2">
    <source>
        <dbReference type="Proteomes" id="UP001446205"/>
    </source>
</evidence>
<keyword evidence="2" id="KW-1185">Reference proteome</keyword>